<organism evidence="2 3">
    <name type="scientific">Sulfurimonas crateris</name>
    <dbReference type="NCBI Taxonomy" id="2574727"/>
    <lineage>
        <taxon>Bacteria</taxon>
        <taxon>Pseudomonadati</taxon>
        <taxon>Campylobacterota</taxon>
        <taxon>Epsilonproteobacteria</taxon>
        <taxon>Campylobacterales</taxon>
        <taxon>Sulfurimonadaceae</taxon>
        <taxon>Sulfurimonas</taxon>
    </lineage>
</organism>
<feature type="transmembrane region" description="Helical" evidence="1">
    <location>
        <begin position="76"/>
        <end position="95"/>
    </location>
</feature>
<sequence>MVKNILNSNYYFIISITGAFCILYLGLNGYVRTTTNDDIALLNLLRANEPHTLILHYLSSLLLGELYTFLPHLQWYSIFILFLNLFLIIVFHYFMKRYQEKIWLYGLFVVFIAINFIYFSITALTVVYIIASLFILKRSFFLFIIFLSIASLLRTGIVTSIIPFIFLNFLLFRPTFNKKYFLLLIPMGIILIHIFLKMQQPYQEWYEYNTARGTIQDYRGFNNTNDLSNSEKHILLRWYNVDTELMPNENVISAACSRDSVYLKSLMSTSIDKLKKIFTNKDYKYILFFNIFLLLLLYALNKSGKNLLINISVYFLIILSFLARDVDRVSLPLILGHSILLFNQIQVVKGRKRFLIMILYSILVGFILFKIGKVCLNRHVNKDIYMAKQTAVLDELTYISEKYNKILVPGIYFPGRLGIPYLQSGILFNEDGIFNANKFNILNSGWLARHPMNLGKFSYEKLITGEILFIISDNGFKWFDYEKSNNIFLSLYDMYYIKNSSCKHIIEKVDNTESLILLRMRLSCTSD</sequence>
<evidence type="ECO:0000313" key="3">
    <source>
        <dbReference type="Proteomes" id="UP000309561"/>
    </source>
</evidence>
<accession>A0A4U2Z6R5</accession>
<proteinExistence type="predicted"/>
<feature type="transmembrane region" description="Helical" evidence="1">
    <location>
        <begin position="179"/>
        <end position="196"/>
    </location>
</feature>
<dbReference type="Proteomes" id="UP000309561">
    <property type="component" value="Unassembled WGS sequence"/>
</dbReference>
<evidence type="ECO:0000313" key="2">
    <source>
        <dbReference type="EMBL" id="TKI69918.1"/>
    </source>
</evidence>
<feature type="transmembrane region" description="Helical" evidence="1">
    <location>
        <begin position="12"/>
        <end position="31"/>
    </location>
</feature>
<name>A0A4U2Z6R5_9BACT</name>
<protein>
    <submittedName>
        <fullName evidence="2">Uncharacterized protein</fullName>
    </submittedName>
</protein>
<gene>
    <name evidence="2" type="ORF">FCU45_04720</name>
</gene>
<dbReference type="EMBL" id="SZPX01000003">
    <property type="protein sequence ID" value="TKI69918.1"/>
    <property type="molecule type" value="Genomic_DNA"/>
</dbReference>
<feature type="transmembrane region" description="Helical" evidence="1">
    <location>
        <begin position="102"/>
        <end position="135"/>
    </location>
</feature>
<evidence type="ECO:0000256" key="1">
    <source>
        <dbReference type="SAM" id="Phobius"/>
    </source>
</evidence>
<keyword evidence="1" id="KW-0812">Transmembrane</keyword>
<keyword evidence="3" id="KW-1185">Reference proteome</keyword>
<feature type="transmembrane region" description="Helical" evidence="1">
    <location>
        <begin position="307"/>
        <end position="323"/>
    </location>
</feature>
<reference evidence="2 3" key="1">
    <citation type="submission" date="2019-04" db="EMBL/GenBank/DDBJ databases">
        <title>Sulfurimonas crateris sp. nov. a facultative anaerobic sulfur-oxidizing chemolithautotrophic bacterium isolated from a terrestrial mud vulcano.</title>
        <authorList>
            <person name="Ratnikova N.M."/>
            <person name="Slobodkin A.I."/>
            <person name="Merkel A.Y."/>
            <person name="Novikov A."/>
            <person name="Bonch-Osmolovskaya E.A."/>
            <person name="Slobodkina G.B."/>
        </authorList>
    </citation>
    <scope>NUCLEOTIDE SEQUENCE [LARGE SCALE GENOMIC DNA]</scope>
    <source>
        <strain evidence="2 3">SN118</strain>
    </source>
</reference>
<keyword evidence="1" id="KW-1133">Transmembrane helix</keyword>
<feature type="transmembrane region" description="Helical" evidence="1">
    <location>
        <begin position="354"/>
        <end position="372"/>
    </location>
</feature>
<comment type="caution">
    <text evidence="2">The sequence shown here is derived from an EMBL/GenBank/DDBJ whole genome shotgun (WGS) entry which is preliminary data.</text>
</comment>
<feature type="transmembrane region" description="Helical" evidence="1">
    <location>
        <begin position="283"/>
        <end position="300"/>
    </location>
</feature>
<dbReference type="AlphaFoldDB" id="A0A4U2Z6R5"/>
<feature type="transmembrane region" description="Helical" evidence="1">
    <location>
        <begin position="141"/>
        <end position="167"/>
    </location>
</feature>
<dbReference type="RefSeq" id="WP_137012804.1">
    <property type="nucleotide sequence ID" value="NZ_SZPX01000003.1"/>
</dbReference>
<keyword evidence="1" id="KW-0472">Membrane</keyword>